<keyword evidence="3 5" id="KW-0067">ATP-binding</keyword>
<dbReference type="Pfam" id="PF00005">
    <property type="entry name" value="ABC_tran"/>
    <property type="match status" value="1"/>
</dbReference>
<evidence type="ECO:0000259" key="4">
    <source>
        <dbReference type="PROSITE" id="PS50893"/>
    </source>
</evidence>
<sequence>MIRDEARCGKAGAMLSRTVHQTSPAQAGDPLAGHPPVIIADSLVKTYGPTRALDGVGTIIGAGESVAVMGPSGSGKTTLLHCLSGILAADSGSVELLTPEGGIRVDGLDAAGRARLRRERLGFVFQQGMLVPELTAVENVALPLMLNGVDRTTAEARASQWLAALGLAALGLPGLEGRRIGQLSGGQAQRVAIARAQVTDPAIVFADEPTGALDSRTAEEVMGALLESTTGRGRTLVVVTHDLNVARTCGRILTLADGRIVADQRRPGTAAHTENSRQEALR</sequence>
<dbReference type="InterPro" id="IPR015854">
    <property type="entry name" value="ABC_transpr_LolD-like"/>
</dbReference>
<dbReference type="InterPro" id="IPR017911">
    <property type="entry name" value="MacB-like_ATP-bd"/>
</dbReference>
<dbReference type="PANTHER" id="PTHR24220:SF685">
    <property type="entry name" value="ABC TRANSPORTER RELATED"/>
    <property type="match status" value="1"/>
</dbReference>
<evidence type="ECO:0000256" key="1">
    <source>
        <dbReference type="ARBA" id="ARBA00022448"/>
    </source>
</evidence>
<dbReference type="EMBL" id="CP003493">
    <property type="protein sequence ID" value="AFV88072.1"/>
    <property type="molecule type" value="Genomic_DNA"/>
</dbReference>
<keyword evidence="1" id="KW-0813">Transport</keyword>
<dbReference type="SMART" id="SM00382">
    <property type="entry name" value="AAA"/>
    <property type="match status" value="1"/>
</dbReference>
<dbReference type="InterPro" id="IPR003439">
    <property type="entry name" value="ABC_transporter-like_ATP-bd"/>
</dbReference>
<dbReference type="HOGENOM" id="CLU_000604_1_22_11"/>
<organism evidence="5 6">
    <name type="scientific">Acidipropionibacterium acidipropionici (strain ATCC 4875 / DSM 20272 / JCM 6432 / NBRC 12425 / NCIMB 8070 / 4)</name>
    <name type="common">Propionibacterium acidipropionici</name>
    <dbReference type="NCBI Taxonomy" id="1171373"/>
    <lineage>
        <taxon>Bacteria</taxon>
        <taxon>Bacillati</taxon>
        <taxon>Actinomycetota</taxon>
        <taxon>Actinomycetes</taxon>
        <taxon>Propionibacteriales</taxon>
        <taxon>Propionibacteriaceae</taxon>
        <taxon>Acidipropionibacterium</taxon>
    </lineage>
</organism>
<dbReference type="GO" id="GO:0016887">
    <property type="term" value="F:ATP hydrolysis activity"/>
    <property type="evidence" value="ECO:0007669"/>
    <property type="project" value="InterPro"/>
</dbReference>
<evidence type="ECO:0000256" key="2">
    <source>
        <dbReference type="ARBA" id="ARBA00022741"/>
    </source>
</evidence>
<dbReference type="KEGG" id="pbo:PACID_02220"/>
<keyword evidence="2" id="KW-0547">Nucleotide-binding</keyword>
<protein>
    <submittedName>
        <fullName evidence="5">ABC transporter, ATP-binding protein</fullName>
    </submittedName>
</protein>
<proteinExistence type="predicted"/>
<dbReference type="PROSITE" id="PS50893">
    <property type="entry name" value="ABC_TRANSPORTER_2"/>
    <property type="match status" value="1"/>
</dbReference>
<dbReference type="STRING" id="1171373.PACID_02220"/>
<dbReference type="GO" id="GO:0005524">
    <property type="term" value="F:ATP binding"/>
    <property type="evidence" value="ECO:0007669"/>
    <property type="project" value="UniProtKB-KW"/>
</dbReference>
<dbReference type="InterPro" id="IPR027417">
    <property type="entry name" value="P-loop_NTPase"/>
</dbReference>
<dbReference type="InterPro" id="IPR003593">
    <property type="entry name" value="AAA+_ATPase"/>
</dbReference>
<gene>
    <name evidence="5" type="ordered locus">PACID_02220</name>
</gene>
<dbReference type="Proteomes" id="UP000000214">
    <property type="component" value="Chromosome"/>
</dbReference>
<dbReference type="PANTHER" id="PTHR24220">
    <property type="entry name" value="IMPORT ATP-BINDING PROTEIN"/>
    <property type="match status" value="1"/>
</dbReference>
<dbReference type="PATRIC" id="fig|1171373.8.peg.222"/>
<dbReference type="AlphaFoldDB" id="K7S0H1"/>
<accession>K7S0H1</accession>
<dbReference type="eggNOG" id="COG1136">
    <property type="taxonomic scope" value="Bacteria"/>
</dbReference>
<reference evidence="5 6" key="1">
    <citation type="journal article" date="2012" name="BMC Genomics">
        <title>The genome sequence of Propionibacterium acidipropionici provides insights into its biotechnological and industrial potential.</title>
        <authorList>
            <person name="Parizzi L.P."/>
            <person name="Grassi M.C."/>
            <person name="Llerena L.A."/>
            <person name="Carazzolle M.F."/>
            <person name="Queiroz V.L."/>
            <person name="Lunardi I."/>
            <person name="Zeidler A.F."/>
            <person name="Teixeira P.J."/>
            <person name="Mieczkowski P."/>
            <person name="Rincones J."/>
            <person name="Pereira G.A."/>
        </authorList>
    </citation>
    <scope>NUCLEOTIDE SEQUENCE [LARGE SCALE GENOMIC DNA]</scope>
    <source>
        <strain evidence="6">ATCC 4875 / DSM 20272 / JCM 6432 / NBRC 12425 / NCIMB 8070</strain>
    </source>
</reference>
<evidence type="ECO:0000313" key="6">
    <source>
        <dbReference type="Proteomes" id="UP000000214"/>
    </source>
</evidence>
<dbReference type="CDD" id="cd03255">
    <property type="entry name" value="ABC_MJ0796_LolCDE_FtsE"/>
    <property type="match status" value="1"/>
</dbReference>
<dbReference type="GO" id="GO:0022857">
    <property type="term" value="F:transmembrane transporter activity"/>
    <property type="evidence" value="ECO:0007669"/>
    <property type="project" value="TreeGrafter"/>
</dbReference>
<feature type="domain" description="ABC transporter" evidence="4">
    <location>
        <begin position="38"/>
        <end position="282"/>
    </location>
</feature>
<dbReference type="SUPFAM" id="SSF52540">
    <property type="entry name" value="P-loop containing nucleoside triphosphate hydrolases"/>
    <property type="match status" value="1"/>
</dbReference>
<evidence type="ECO:0000313" key="5">
    <source>
        <dbReference type="EMBL" id="AFV88072.1"/>
    </source>
</evidence>
<evidence type="ECO:0000256" key="3">
    <source>
        <dbReference type="ARBA" id="ARBA00022840"/>
    </source>
</evidence>
<dbReference type="GO" id="GO:0005886">
    <property type="term" value="C:plasma membrane"/>
    <property type="evidence" value="ECO:0007669"/>
    <property type="project" value="TreeGrafter"/>
</dbReference>
<name>K7S0H1_ACIA4</name>
<dbReference type="Gene3D" id="3.40.50.300">
    <property type="entry name" value="P-loop containing nucleotide triphosphate hydrolases"/>
    <property type="match status" value="1"/>
</dbReference>